<keyword evidence="2" id="KW-1185">Reference proteome</keyword>
<sequence length="63" mass="6782">MFPDLARDSARPPGPDLAHIDKVFAFALAKVEGGDTAGVFDETNDRKLAFVDGLDRQPVLIAI</sequence>
<dbReference type="AlphaFoldDB" id="A0A0R3LKX4"/>
<comment type="caution">
    <text evidence="1">The sequence shown here is derived from an EMBL/GenBank/DDBJ whole genome shotgun (WGS) entry which is preliminary data.</text>
</comment>
<protein>
    <submittedName>
        <fullName evidence="1">Uncharacterized protein</fullName>
    </submittedName>
</protein>
<accession>A0A0R3LKX4</accession>
<dbReference type="Proteomes" id="UP000050863">
    <property type="component" value="Unassembled WGS sequence"/>
</dbReference>
<evidence type="ECO:0000313" key="1">
    <source>
        <dbReference type="EMBL" id="KRR06357.1"/>
    </source>
</evidence>
<proteinExistence type="predicted"/>
<reference evidence="1 2" key="1">
    <citation type="submission" date="2014-03" db="EMBL/GenBank/DDBJ databases">
        <title>Bradyrhizobium valentinum sp. nov., isolated from effective nodules of Lupinus mariae-josephae, a lupine endemic of basic-lime soils in Eastern Spain.</title>
        <authorList>
            <person name="Duran D."/>
            <person name="Rey L."/>
            <person name="Navarro A."/>
            <person name="Busquets A."/>
            <person name="Imperial J."/>
            <person name="Ruiz-Argueso T."/>
        </authorList>
    </citation>
    <scope>NUCLEOTIDE SEQUENCE [LARGE SCALE GENOMIC DNA]</scope>
    <source>
        <strain evidence="1 2">PAC68</strain>
    </source>
</reference>
<gene>
    <name evidence="1" type="ORF">CQ12_33425</name>
</gene>
<name>A0A0R3LKX4_9BRAD</name>
<evidence type="ECO:0000313" key="2">
    <source>
        <dbReference type="Proteomes" id="UP000050863"/>
    </source>
</evidence>
<dbReference type="RefSeq" id="WP_057836795.1">
    <property type="nucleotide sequence ID" value="NZ_LLXZ01000115.1"/>
</dbReference>
<organism evidence="1 2">
    <name type="scientific">Bradyrhizobium jicamae</name>
    <dbReference type="NCBI Taxonomy" id="280332"/>
    <lineage>
        <taxon>Bacteria</taxon>
        <taxon>Pseudomonadati</taxon>
        <taxon>Pseudomonadota</taxon>
        <taxon>Alphaproteobacteria</taxon>
        <taxon>Hyphomicrobiales</taxon>
        <taxon>Nitrobacteraceae</taxon>
        <taxon>Bradyrhizobium</taxon>
    </lineage>
</organism>
<dbReference type="EMBL" id="LLXZ01000115">
    <property type="protein sequence ID" value="KRR06357.1"/>
    <property type="molecule type" value="Genomic_DNA"/>
</dbReference>